<feature type="compositionally biased region" description="Polar residues" evidence="1">
    <location>
        <begin position="718"/>
        <end position="736"/>
    </location>
</feature>
<dbReference type="AlphaFoldDB" id="A0A086K6L7"/>
<feature type="compositionally biased region" description="Low complexity" evidence="1">
    <location>
        <begin position="559"/>
        <end position="577"/>
    </location>
</feature>
<dbReference type="Proteomes" id="UP000028837">
    <property type="component" value="Unassembled WGS sequence"/>
</dbReference>
<feature type="region of interest" description="Disordered" evidence="1">
    <location>
        <begin position="174"/>
        <end position="243"/>
    </location>
</feature>
<evidence type="ECO:0000313" key="3">
    <source>
        <dbReference type="Proteomes" id="UP000028837"/>
    </source>
</evidence>
<feature type="region of interest" description="Disordered" evidence="1">
    <location>
        <begin position="710"/>
        <end position="736"/>
    </location>
</feature>
<reference evidence="2 3" key="1">
    <citation type="submission" date="2014-02" db="EMBL/GenBank/DDBJ databases">
        <authorList>
            <person name="Sibley D."/>
            <person name="Venepally P."/>
            <person name="Karamycheva S."/>
            <person name="Hadjithomas M."/>
            <person name="Khan A."/>
            <person name="Brunk B."/>
            <person name="Roos D."/>
            <person name="Caler E."/>
            <person name="Lorenzi H."/>
        </authorList>
    </citation>
    <scope>NUCLEOTIDE SEQUENCE [LARGE SCALE GENOMIC DNA]</scope>
    <source>
        <strain evidence="2 3">GAB2-2007-GAL-DOM2</strain>
    </source>
</reference>
<organism evidence="2 3">
    <name type="scientific">Toxoplasma gondii GAB2-2007-GAL-DOM2</name>
    <dbReference type="NCBI Taxonomy" id="1130820"/>
    <lineage>
        <taxon>Eukaryota</taxon>
        <taxon>Sar</taxon>
        <taxon>Alveolata</taxon>
        <taxon>Apicomplexa</taxon>
        <taxon>Conoidasida</taxon>
        <taxon>Coccidia</taxon>
        <taxon>Eucoccidiorida</taxon>
        <taxon>Eimeriorina</taxon>
        <taxon>Sarcocystidae</taxon>
        <taxon>Toxoplasma</taxon>
    </lineage>
</organism>
<protein>
    <submittedName>
        <fullName evidence="2">Uncharacterized protein</fullName>
    </submittedName>
</protein>
<dbReference type="OrthoDB" id="10353814at2759"/>
<accession>A0A086K6L7</accession>
<evidence type="ECO:0000313" key="2">
    <source>
        <dbReference type="EMBL" id="KFG40035.1"/>
    </source>
</evidence>
<feature type="compositionally biased region" description="Basic residues" evidence="1">
    <location>
        <begin position="174"/>
        <end position="188"/>
    </location>
</feature>
<sequence>METASTFRSRQCGLVSKGVAWRAVSLTLRSLILIFSLSAPLLVVRIPAVSTPPSFLTASLPFAAPAEAMVADVLRRAKDAVGHRWRNGSRLIADQFGVSHSYLKFILPQYDPAAFEQYKVLASQYAELTQEVRDAAGTKDFEEISSRNAREQESLLEEVDRLLEHALGPSLRPRLVRNRSSRRVSRSSKNRESPGAFSSARGHHETRPDRSRGFSWTDERAHTARHGEKDLSREGETPFPDRETLGANLTVAQRHEWASLHQRLNILSHQQRLLASAPEAALLEATKQDLMQRLFQLDASIRRQRLQAQTGFSRAESVNQVMEEMRRRGQHVAARMAEAEMVVEESEKALGVVQTLLSQLQAVPGRAAQAREGIRAKREELEQAAAAATHACVFDAFVLSGGLDAEVHNVAVSTRSQGAEILGRFRTALSKFAAGIRNLEALMREAGVFQEPALQRRIEAYVQRMHALNLQGAQIHAAAEPIVRVMETEQLQVETEAAKLQQVVGSVSESCVAFLKKEETRLQVVSSKVMDRVSPVLASLQSILERAVALGQKQDKKLQSSQQYPNSSASSSANTPSTPGPPASSGETDEADVDFQAKALQKELEPIVADVSHLTEEVRNAERQISTLTSAAVALSSSPEATAVAASIAGVKGRLTKAEQSLVAALSQTQAQVSVAVSKARRHRQDDAFRGAYLQIVPWPGVATGLASTPLKEGGLRSQGNVDSVPRQSSARPGYH</sequence>
<dbReference type="EMBL" id="AHZU02000799">
    <property type="protein sequence ID" value="KFG40035.1"/>
    <property type="molecule type" value="Genomic_DNA"/>
</dbReference>
<feature type="region of interest" description="Disordered" evidence="1">
    <location>
        <begin position="555"/>
        <end position="590"/>
    </location>
</feature>
<name>A0A086K6L7_TOXGO</name>
<feature type="compositionally biased region" description="Basic and acidic residues" evidence="1">
    <location>
        <begin position="202"/>
        <end position="243"/>
    </location>
</feature>
<dbReference type="VEuPathDB" id="ToxoDB:TGDOM2_286000"/>
<comment type="caution">
    <text evidence="2">The sequence shown here is derived from an EMBL/GenBank/DDBJ whole genome shotgun (WGS) entry which is preliminary data.</text>
</comment>
<evidence type="ECO:0000256" key="1">
    <source>
        <dbReference type="SAM" id="MobiDB-lite"/>
    </source>
</evidence>
<proteinExistence type="predicted"/>
<gene>
    <name evidence="2" type="ORF">TGDOM2_286000</name>
</gene>